<dbReference type="Pfam" id="PF03083">
    <property type="entry name" value="MtN3_slv"/>
    <property type="match status" value="2"/>
</dbReference>
<dbReference type="InterPro" id="IPR004316">
    <property type="entry name" value="SWEET_rpt"/>
</dbReference>
<keyword evidence="7 9" id="KW-1133">Transmembrane helix</keyword>
<comment type="function">
    <text evidence="9">Mediates both low-affinity uptake and efflux of sugar across the membrane.</text>
</comment>
<comment type="similarity">
    <text evidence="2 9">Belongs to the SWEET sugar transporter family.</text>
</comment>
<keyword evidence="6" id="KW-0677">Repeat</keyword>
<evidence type="ECO:0000256" key="3">
    <source>
        <dbReference type="ARBA" id="ARBA00022448"/>
    </source>
</evidence>
<evidence type="ECO:0000256" key="5">
    <source>
        <dbReference type="ARBA" id="ARBA00022692"/>
    </source>
</evidence>
<dbReference type="EMBL" id="JAVIJP010000054">
    <property type="protein sequence ID" value="KAL3624239.1"/>
    <property type="molecule type" value="Genomic_DNA"/>
</dbReference>
<evidence type="ECO:0000256" key="7">
    <source>
        <dbReference type="ARBA" id="ARBA00022989"/>
    </source>
</evidence>
<evidence type="ECO:0000256" key="6">
    <source>
        <dbReference type="ARBA" id="ARBA00022737"/>
    </source>
</evidence>
<comment type="caution">
    <text evidence="10">The sequence shown here is derived from an EMBL/GenBank/DDBJ whole genome shotgun (WGS) entry which is preliminary data.</text>
</comment>
<dbReference type="PANTHER" id="PTHR10791">
    <property type="entry name" value="RAG1-ACTIVATING PROTEIN 1"/>
    <property type="match status" value="1"/>
</dbReference>
<keyword evidence="5 9" id="KW-0812">Transmembrane</keyword>
<dbReference type="Proteomes" id="UP001632038">
    <property type="component" value="Unassembled WGS sequence"/>
</dbReference>
<dbReference type="GO" id="GO:0012505">
    <property type="term" value="C:endomembrane system"/>
    <property type="evidence" value="ECO:0007669"/>
    <property type="project" value="UniProtKB-SubCell"/>
</dbReference>
<evidence type="ECO:0000256" key="1">
    <source>
        <dbReference type="ARBA" id="ARBA00004127"/>
    </source>
</evidence>
<evidence type="ECO:0000256" key="2">
    <source>
        <dbReference type="ARBA" id="ARBA00007809"/>
    </source>
</evidence>
<feature type="transmembrane region" description="Helical" evidence="9">
    <location>
        <begin position="6"/>
        <end position="26"/>
    </location>
</feature>
<sequence>MHGAQATARFVVGIIGNIISFGLFLAPLPTFKRIWQKKSTEEFHPYPYLATLMNCIFWIWYGIPIVHPDSTLVVTTNGIGLALEIAYLSLFFYYTTKKNRVIILGVLFVELVVFAILAVITLSCFHTTYYRSMFVGIICIIFGTIMYAAPLSIVWKVFNTKSAEFLPFWLCFAGFLNGICWFGYAFLKKPDPYLMIPNGLGAVLGFIQLCVHTYYTHVAKQRALVQDDAKAGELQLEKQDISPV</sequence>
<feature type="transmembrane region" description="Helical" evidence="9">
    <location>
        <begin position="46"/>
        <end position="66"/>
    </location>
</feature>
<feature type="transmembrane region" description="Helical" evidence="9">
    <location>
        <begin position="72"/>
        <end position="94"/>
    </location>
</feature>
<dbReference type="AlphaFoldDB" id="A0ABD3C3T9"/>
<dbReference type="InterPro" id="IPR047664">
    <property type="entry name" value="SWEET"/>
</dbReference>
<gene>
    <name evidence="10" type="ORF">CASFOL_033055</name>
</gene>
<dbReference type="FunFam" id="1.20.1280.290:FF:000002">
    <property type="entry name" value="Bidirectional sugar transporter SWEET"/>
    <property type="match status" value="1"/>
</dbReference>
<accession>A0ABD3C3T9</accession>
<reference evidence="11" key="1">
    <citation type="journal article" date="2024" name="IScience">
        <title>Strigolactones Initiate the Formation of Haustorium-like Structures in Castilleja.</title>
        <authorList>
            <person name="Buerger M."/>
            <person name="Peterson D."/>
            <person name="Chory J."/>
        </authorList>
    </citation>
    <scope>NUCLEOTIDE SEQUENCE [LARGE SCALE GENOMIC DNA]</scope>
</reference>
<feature type="transmembrane region" description="Helical" evidence="9">
    <location>
        <begin position="101"/>
        <end position="122"/>
    </location>
</feature>
<proteinExistence type="inferred from homology"/>
<keyword evidence="3 9" id="KW-0813">Transport</keyword>
<dbReference type="GO" id="GO:0051260">
    <property type="term" value="P:protein homooligomerization"/>
    <property type="evidence" value="ECO:0007669"/>
    <property type="project" value="UniProtKB-ARBA"/>
</dbReference>
<name>A0ABD3C3T9_9LAMI</name>
<keyword evidence="11" id="KW-1185">Reference proteome</keyword>
<dbReference type="GO" id="GO:0005886">
    <property type="term" value="C:plasma membrane"/>
    <property type="evidence" value="ECO:0007669"/>
    <property type="project" value="UniProtKB-SubCell"/>
</dbReference>
<feature type="transmembrane region" description="Helical" evidence="9">
    <location>
        <begin position="134"/>
        <end position="158"/>
    </location>
</feature>
<comment type="subcellular location">
    <subcellularLocation>
        <location evidence="9">Cell membrane</location>
        <topology evidence="9">Multi-pass membrane protein</topology>
    </subcellularLocation>
    <subcellularLocation>
        <location evidence="1">Endomembrane system</location>
        <topology evidence="1">Multi-pass membrane protein</topology>
    </subcellularLocation>
</comment>
<evidence type="ECO:0000313" key="10">
    <source>
        <dbReference type="EMBL" id="KAL3624239.1"/>
    </source>
</evidence>
<dbReference type="FunFam" id="1.20.1280.290:FF:000001">
    <property type="entry name" value="Bidirectional sugar transporter SWEET"/>
    <property type="match status" value="1"/>
</dbReference>
<keyword evidence="4 9" id="KW-0762">Sugar transport</keyword>
<protein>
    <recommendedName>
        <fullName evidence="9">Bidirectional sugar transporter SWEET</fullName>
    </recommendedName>
</protein>
<evidence type="ECO:0000256" key="8">
    <source>
        <dbReference type="ARBA" id="ARBA00023136"/>
    </source>
</evidence>
<evidence type="ECO:0000256" key="4">
    <source>
        <dbReference type="ARBA" id="ARBA00022597"/>
    </source>
</evidence>
<keyword evidence="8 9" id="KW-0472">Membrane</keyword>
<feature type="transmembrane region" description="Helical" evidence="9">
    <location>
        <begin position="193"/>
        <end position="215"/>
    </location>
</feature>
<feature type="transmembrane region" description="Helical" evidence="9">
    <location>
        <begin position="165"/>
        <end position="187"/>
    </location>
</feature>
<evidence type="ECO:0000256" key="9">
    <source>
        <dbReference type="RuleBase" id="RU910715"/>
    </source>
</evidence>
<dbReference type="Gene3D" id="1.20.1280.290">
    <property type="match status" value="2"/>
</dbReference>
<evidence type="ECO:0000313" key="11">
    <source>
        <dbReference type="Proteomes" id="UP001632038"/>
    </source>
</evidence>
<organism evidence="10 11">
    <name type="scientific">Castilleja foliolosa</name>
    <dbReference type="NCBI Taxonomy" id="1961234"/>
    <lineage>
        <taxon>Eukaryota</taxon>
        <taxon>Viridiplantae</taxon>
        <taxon>Streptophyta</taxon>
        <taxon>Embryophyta</taxon>
        <taxon>Tracheophyta</taxon>
        <taxon>Spermatophyta</taxon>
        <taxon>Magnoliopsida</taxon>
        <taxon>eudicotyledons</taxon>
        <taxon>Gunneridae</taxon>
        <taxon>Pentapetalae</taxon>
        <taxon>asterids</taxon>
        <taxon>lamiids</taxon>
        <taxon>Lamiales</taxon>
        <taxon>Orobanchaceae</taxon>
        <taxon>Pedicularideae</taxon>
        <taxon>Castillejinae</taxon>
        <taxon>Castilleja</taxon>
    </lineage>
</organism>
<dbReference type="PANTHER" id="PTHR10791:SF236">
    <property type="entry name" value="BIDIRECTIONAL SUGAR TRANSPORTER SWEET8"/>
    <property type="match status" value="1"/>
</dbReference>